<evidence type="ECO:0000313" key="6">
    <source>
        <dbReference type="EMBL" id="CAB4889657.1"/>
    </source>
</evidence>
<evidence type="ECO:0000256" key="1">
    <source>
        <dbReference type="ARBA" id="ARBA00001933"/>
    </source>
</evidence>
<sequence length="443" mass="47641">MSAAAGLGERAYTSEMSDTEINLAASASIQGIPAQGVQGDDLLDALRIERQGDLDWRGGKAFSLVYNSDDPELERVQHEVAAIFLHENALNPFRYKTLLRMESEILGMAKALFHAGQAALTSGGTESIFLAVMTARERGFAHGISSPTLVCAETAHPAFAKACHYLGVEMIRTEVSADGRANPEAMQAAIDERTALVVVSAPCYPFGVIDPITEVAALCETRGVLCHVDACLGGYLLPFWEALGQAVPPWDFRVPGVTSMSADIHKYGYAFKGASTVMYRDRDLYQYQIFMYDSWPGGLYASSTAAGTRPGSPIAGAWATMNHLGIEGYMRLGQRVLNATNGLKDGINSIDGLKVTSNPDMSLFEFGVDPLSESGRSLSIEAIGDVMDDRGWNLDRQQGGLHVMTSPGHDKIVESFVSDLDFAAKNHGAARGEEHMYGGVVSS</sequence>
<dbReference type="InterPro" id="IPR015424">
    <property type="entry name" value="PyrdxlP-dep_Trfase"/>
</dbReference>
<dbReference type="PANTHER" id="PTHR42735">
    <property type="match status" value="1"/>
</dbReference>
<keyword evidence="2" id="KW-0663">Pyridoxal phosphate</keyword>
<comment type="cofactor">
    <cofactor evidence="1">
        <name>pyridoxal 5'-phosphate</name>
        <dbReference type="ChEBI" id="CHEBI:597326"/>
    </cofactor>
</comment>
<dbReference type="Gene3D" id="3.90.1150.10">
    <property type="entry name" value="Aspartate Aminotransferase, domain 1"/>
    <property type="match status" value="1"/>
</dbReference>
<keyword evidence="3" id="KW-0456">Lyase</keyword>
<dbReference type="SUPFAM" id="SSF53383">
    <property type="entry name" value="PLP-dependent transferases"/>
    <property type="match status" value="1"/>
</dbReference>
<dbReference type="GO" id="GO:0016830">
    <property type="term" value="F:carbon-carbon lyase activity"/>
    <property type="evidence" value="ECO:0007669"/>
    <property type="project" value="InterPro"/>
</dbReference>
<dbReference type="InterPro" id="IPR015421">
    <property type="entry name" value="PyrdxlP-dep_Trfase_major"/>
</dbReference>
<gene>
    <name evidence="5" type="ORF">UFOPK2766_01063</name>
    <name evidence="6" type="ORF">UFOPK3519_00148</name>
</gene>
<dbReference type="PANTHER" id="PTHR42735:SF9">
    <property type="entry name" value="SPHINGOSINE-1-PHOSPHATE LYASE"/>
    <property type="match status" value="1"/>
</dbReference>
<evidence type="ECO:0000256" key="4">
    <source>
        <dbReference type="ARBA" id="ARBA00038302"/>
    </source>
</evidence>
<accession>A0A6J7F232</accession>
<dbReference type="Pfam" id="PF00282">
    <property type="entry name" value="Pyridoxal_deC"/>
    <property type="match status" value="1"/>
</dbReference>
<evidence type="ECO:0000313" key="5">
    <source>
        <dbReference type="EMBL" id="CAB4741383.1"/>
    </source>
</evidence>
<organism evidence="6">
    <name type="scientific">freshwater metagenome</name>
    <dbReference type="NCBI Taxonomy" id="449393"/>
    <lineage>
        <taxon>unclassified sequences</taxon>
        <taxon>metagenomes</taxon>
        <taxon>ecological metagenomes</taxon>
    </lineage>
</organism>
<name>A0A6J7F232_9ZZZZ</name>
<dbReference type="GO" id="GO:0030170">
    <property type="term" value="F:pyridoxal phosphate binding"/>
    <property type="evidence" value="ECO:0007669"/>
    <property type="project" value="InterPro"/>
</dbReference>
<evidence type="ECO:0000256" key="2">
    <source>
        <dbReference type="ARBA" id="ARBA00022898"/>
    </source>
</evidence>
<dbReference type="InterPro" id="IPR002129">
    <property type="entry name" value="PyrdxlP-dep_de-COase"/>
</dbReference>
<reference evidence="6" key="1">
    <citation type="submission" date="2020-05" db="EMBL/GenBank/DDBJ databases">
        <authorList>
            <person name="Chiriac C."/>
            <person name="Salcher M."/>
            <person name="Ghai R."/>
            <person name="Kavagutti S V."/>
        </authorList>
    </citation>
    <scope>NUCLEOTIDE SEQUENCE</scope>
</reference>
<dbReference type="GO" id="GO:0019752">
    <property type="term" value="P:carboxylic acid metabolic process"/>
    <property type="evidence" value="ECO:0007669"/>
    <property type="project" value="InterPro"/>
</dbReference>
<dbReference type="InterPro" id="IPR050477">
    <property type="entry name" value="GrpII_AminoAcid_Decarb"/>
</dbReference>
<dbReference type="EMBL" id="CAEZYU010000042">
    <property type="protein sequence ID" value="CAB4741383.1"/>
    <property type="molecule type" value="Genomic_DNA"/>
</dbReference>
<evidence type="ECO:0000256" key="3">
    <source>
        <dbReference type="ARBA" id="ARBA00023239"/>
    </source>
</evidence>
<dbReference type="AlphaFoldDB" id="A0A6J7F232"/>
<protein>
    <submittedName>
        <fullName evidence="6">Unannotated protein</fullName>
    </submittedName>
</protein>
<dbReference type="InterPro" id="IPR015422">
    <property type="entry name" value="PyrdxlP-dep_Trfase_small"/>
</dbReference>
<dbReference type="Gene3D" id="3.40.640.10">
    <property type="entry name" value="Type I PLP-dependent aspartate aminotransferase-like (Major domain)"/>
    <property type="match status" value="1"/>
</dbReference>
<comment type="similarity">
    <text evidence="4">Belongs to the group II decarboxylase family. Sphingosine-1-phosphate lyase subfamily.</text>
</comment>
<proteinExistence type="inferred from homology"/>
<dbReference type="EMBL" id="CAFBMG010000006">
    <property type="protein sequence ID" value="CAB4889657.1"/>
    <property type="molecule type" value="Genomic_DNA"/>
</dbReference>